<dbReference type="RefSeq" id="WP_230217696.1">
    <property type="nucleotide sequence ID" value="NZ_JAJKFT010000004.1"/>
</dbReference>
<evidence type="ECO:0000313" key="3">
    <source>
        <dbReference type="Proteomes" id="UP001139103"/>
    </source>
</evidence>
<dbReference type="SUPFAM" id="SSF69318">
    <property type="entry name" value="Integrin alpha N-terminal domain"/>
    <property type="match status" value="1"/>
</dbReference>
<keyword evidence="3" id="KW-1185">Reference proteome</keyword>
<dbReference type="Pfam" id="PF13517">
    <property type="entry name" value="FG-GAP_3"/>
    <property type="match status" value="4"/>
</dbReference>
<dbReference type="Gene3D" id="2.130.10.130">
    <property type="entry name" value="Integrin alpha, N-terminal"/>
    <property type="match status" value="2"/>
</dbReference>
<dbReference type="PANTHER" id="PTHR44103:SF1">
    <property type="entry name" value="PROPROTEIN CONVERTASE P"/>
    <property type="match status" value="1"/>
</dbReference>
<gene>
    <name evidence="2" type="ORF">LOC68_08505</name>
</gene>
<evidence type="ECO:0000313" key="2">
    <source>
        <dbReference type="EMBL" id="MCC9628434.1"/>
    </source>
</evidence>
<reference evidence="2" key="1">
    <citation type="submission" date="2021-11" db="EMBL/GenBank/DDBJ databases">
        <title>Genome sequence.</title>
        <authorList>
            <person name="Sun Q."/>
        </authorList>
    </citation>
    <scope>NUCLEOTIDE SEQUENCE</scope>
    <source>
        <strain evidence="2">JC732</strain>
    </source>
</reference>
<accession>A0A9X1MKK1</accession>
<dbReference type="EMBL" id="JAJKFT010000004">
    <property type="protein sequence ID" value="MCC9628434.1"/>
    <property type="molecule type" value="Genomic_DNA"/>
</dbReference>
<dbReference type="InterPro" id="IPR013517">
    <property type="entry name" value="FG-GAP"/>
</dbReference>
<dbReference type="Proteomes" id="UP001139103">
    <property type="component" value="Unassembled WGS sequence"/>
</dbReference>
<sequence>MHVRLFLLIALAIAIPLGTWFAIPYLPSVRPEKSVFAGGTHYPASPVKFEFQNLGGAVVDLPLIANVQVIDFDQDGRNDVIACDARGNRVLLLKRNADDTWSESTLISDVAVPAHATVVDIDHDGDQDVIVSVLGNILPDDGVIGRVELFENQGEQFVRHVVLDDVRRVADVQVGDFDGDDDLDLAVAVFGYARGGVLWLENQGNWKFRDHQLLSAPGTIHVPVGDFDGDGDLDISAIVTQDEEELWGFENQGDGKFAAHRIWMTSNLDLGGAGLVAADLDSDGDLDLVLPAGDNLEDFDAYPQPYHGCYWFENQGKWEFAMHRISDLGGAYSAAVADINQDGFQDVVLVSLTNDWLSPENAAVVWLQNDGKQKFQSWQIASQPLHLVTVAVGDLNGDDRPDIVAGSLNVRRPHQRLGRISAWLNQGDSQP</sequence>
<protein>
    <submittedName>
        <fullName evidence="2">VCBS repeat-containing protein</fullName>
    </submittedName>
</protein>
<dbReference type="InterPro" id="IPR028994">
    <property type="entry name" value="Integrin_alpha_N"/>
</dbReference>
<dbReference type="AlphaFoldDB" id="A0A9X1MKK1"/>
<organism evidence="2 3">
    <name type="scientific">Blastopirellula sediminis</name>
    <dbReference type="NCBI Taxonomy" id="2894196"/>
    <lineage>
        <taxon>Bacteria</taxon>
        <taxon>Pseudomonadati</taxon>
        <taxon>Planctomycetota</taxon>
        <taxon>Planctomycetia</taxon>
        <taxon>Pirellulales</taxon>
        <taxon>Pirellulaceae</taxon>
        <taxon>Blastopirellula</taxon>
    </lineage>
</organism>
<keyword evidence="1" id="KW-0732">Signal</keyword>
<evidence type="ECO:0000256" key="1">
    <source>
        <dbReference type="ARBA" id="ARBA00022729"/>
    </source>
</evidence>
<name>A0A9X1MKK1_9BACT</name>
<comment type="caution">
    <text evidence="2">The sequence shown here is derived from an EMBL/GenBank/DDBJ whole genome shotgun (WGS) entry which is preliminary data.</text>
</comment>
<dbReference type="PANTHER" id="PTHR44103">
    <property type="entry name" value="PROPROTEIN CONVERTASE P"/>
    <property type="match status" value="1"/>
</dbReference>
<proteinExistence type="predicted"/>